<reference key="1">
    <citation type="submission" date="2017-08" db="EMBL/GenBank/DDBJ databases">
        <title>A dynamic microbial community with high functional redundancy inhabits the cold, oxic subseafloor aquifer.</title>
        <authorList>
            <person name="Tully B.J."/>
            <person name="Wheat C.G."/>
            <person name="Glazer B.T."/>
            <person name="Huber J.A."/>
        </authorList>
    </citation>
    <scope>NUCLEOTIDE SEQUENCE [LARGE SCALE GENOMIC DNA]</scope>
</reference>
<dbReference type="InterPro" id="IPR052353">
    <property type="entry name" value="Benzoxazolinone_Detox_Enz"/>
</dbReference>
<evidence type="ECO:0000259" key="1">
    <source>
        <dbReference type="PROSITE" id="PS51085"/>
    </source>
</evidence>
<dbReference type="SUPFAM" id="SSF52343">
    <property type="entry name" value="Ferredoxin reductase-like, C-terminal NADP-linked domain"/>
    <property type="match status" value="1"/>
</dbReference>
<dbReference type="InterPro" id="IPR001041">
    <property type="entry name" value="2Fe-2S_ferredoxin-type"/>
</dbReference>
<dbReference type="PANTHER" id="PTHR30212:SF2">
    <property type="entry name" value="PROTEIN YIIM"/>
    <property type="match status" value="1"/>
</dbReference>
<dbReference type="PANTHER" id="PTHR30212">
    <property type="entry name" value="PROTEIN YIIM"/>
    <property type="match status" value="1"/>
</dbReference>
<dbReference type="Gene3D" id="3.10.20.30">
    <property type="match status" value="1"/>
</dbReference>
<dbReference type="GO" id="GO:0016491">
    <property type="term" value="F:oxidoreductase activity"/>
    <property type="evidence" value="ECO:0007669"/>
    <property type="project" value="InterPro"/>
</dbReference>
<name>A0A2A4Z0G2_9PROT</name>
<dbReference type="Pfam" id="PF00111">
    <property type="entry name" value="Fer2"/>
    <property type="match status" value="1"/>
</dbReference>
<organism evidence="3">
    <name type="scientific">OCS116 cluster bacterium</name>
    <dbReference type="NCBI Taxonomy" id="2030921"/>
    <lineage>
        <taxon>Bacteria</taxon>
        <taxon>Pseudomonadati</taxon>
        <taxon>Pseudomonadota</taxon>
        <taxon>Alphaproteobacteria</taxon>
        <taxon>OCS116 cluster</taxon>
    </lineage>
</organism>
<dbReference type="PROSITE" id="PS51384">
    <property type="entry name" value="FAD_FR"/>
    <property type="match status" value="1"/>
</dbReference>
<dbReference type="InterPro" id="IPR039261">
    <property type="entry name" value="FNR_nucleotide-bd"/>
</dbReference>
<gene>
    <name evidence="3" type="ORF">COB13_10150</name>
</gene>
<dbReference type="InterPro" id="IPR017938">
    <property type="entry name" value="Riboflavin_synthase-like_b-brl"/>
</dbReference>
<proteinExistence type="predicted"/>
<dbReference type="PROSITE" id="PS00197">
    <property type="entry name" value="2FE2S_FER_1"/>
    <property type="match status" value="1"/>
</dbReference>
<dbReference type="CDD" id="cd06185">
    <property type="entry name" value="PDR_like"/>
    <property type="match status" value="1"/>
</dbReference>
<feature type="domain" description="2Fe-2S ferredoxin-type" evidence="1">
    <location>
        <begin position="232"/>
        <end position="317"/>
    </location>
</feature>
<dbReference type="SUPFAM" id="SSF54292">
    <property type="entry name" value="2Fe-2S ferredoxin-like"/>
    <property type="match status" value="1"/>
</dbReference>
<protein>
    <submittedName>
        <fullName evidence="3">Oxidoreductase</fullName>
    </submittedName>
</protein>
<dbReference type="InterPro" id="IPR012675">
    <property type="entry name" value="Beta-grasp_dom_sf"/>
</dbReference>
<dbReference type="CDD" id="cd00207">
    <property type="entry name" value="fer2"/>
    <property type="match status" value="1"/>
</dbReference>
<feature type="domain" description="FAD-binding FR-type" evidence="2">
    <location>
        <begin position="3"/>
        <end position="105"/>
    </location>
</feature>
<dbReference type="SUPFAM" id="SSF63380">
    <property type="entry name" value="Riboflavin synthase domain-like"/>
    <property type="match status" value="1"/>
</dbReference>
<dbReference type="Gene3D" id="3.40.50.80">
    <property type="entry name" value="Nucleotide-binding domain of ferredoxin-NADP reductase (FNR) module"/>
    <property type="match status" value="1"/>
</dbReference>
<comment type="caution">
    <text evidence="3">The sequence shown here is derived from an EMBL/GenBank/DDBJ whole genome shotgun (WGS) entry which is preliminary data.</text>
</comment>
<dbReference type="InterPro" id="IPR036010">
    <property type="entry name" value="2Fe-2S_ferredoxin-like_sf"/>
</dbReference>
<dbReference type="Gene3D" id="2.40.30.10">
    <property type="entry name" value="Translation factors"/>
    <property type="match status" value="1"/>
</dbReference>
<dbReference type="EMBL" id="NVUS01000012">
    <property type="protein sequence ID" value="PCJ00371.1"/>
    <property type="molecule type" value="Genomic_DNA"/>
</dbReference>
<dbReference type="GO" id="GO:0051537">
    <property type="term" value="F:2 iron, 2 sulfur cluster binding"/>
    <property type="evidence" value="ECO:0007669"/>
    <property type="project" value="InterPro"/>
</dbReference>
<reference evidence="3" key="2">
    <citation type="journal article" date="2018" name="ISME J.">
        <title>A dynamic microbial community with high functional redundancy inhabits the cold, oxic subseafloor aquifer.</title>
        <authorList>
            <person name="Tully B.J."/>
            <person name="Wheat C.G."/>
            <person name="Glazer B.T."/>
            <person name="Huber J.A."/>
        </authorList>
    </citation>
    <scope>NUCLEOTIDE SEQUENCE</scope>
    <source>
        <strain evidence="3">NORP83</strain>
    </source>
</reference>
<dbReference type="PRINTS" id="PR00409">
    <property type="entry name" value="PHDIOXRDTASE"/>
</dbReference>
<dbReference type="InterPro" id="IPR017927">
    <property type="entry name" value="FAD-bd_FR_type"/>
</dbReference>
<dbReference type="PROSITE" id="PS51085">
    <property type="entry name" value="2FE2S_FER_2"/>
    <property type="match status" value="1"/>
</dbReference>
<dbReference type="InterPro" id="IPR006058">
    <property type="entry name" value="2Fe2S_fd_BS"/>
</dbReference>
<dbReference type="AlphaFoldDB" id="A0A2A4Z0G2"/>
<dbReference type="InterPro" id="IPR001433">
    <property type="entry name" value="OxRdtase_FAD/NAD-bd"/>
</dbReference>
<evidence type="ECO:0000313" key="3">
    <source>
        <dbReference type="EMBL" id="PCJ00371.1"/>
    </source>
</evidence>
<accession>A0A2A4Z0G2</accession>
<evidence type="ECO:0000259" key="2">
    <source>
        <dbReference type="PROSITE" id="PS51384"/>
    </source>
</evidence>
<dbReference type="Pfam" id="PF00175">
    <property type="entry name" value="NAD_binding_1"/>
    <property type="match status" value="1"/>
</dbReference>
<sequence length="317" mass="35021">MLDKEILVKVTQIRYEASTIISVEMTPLDGATLPRYEAGAHIDLILTRELRRSYSIYKPYTDGISYAVAVHQDPKSRGGSHYIHKTLRVGDKLKISPPKNNFPLKEDVKKSVFIAGGIGITPMVCMLHRLSELGLPWELHYAARSRSAAAFLNEIKEFAKQGQIFEHFDDEEGGALLDINAIFATSPEAHFYCCGPEPMLAAYELAGRVVSREQVHVEYFSATEEAALDGGYEIVLDRSGMVLEVSQGKSILDVLIENNISVPFACNDGVCGTCETHVLEGRPDHRDAILTDEERATGDTMMVCCSGSKTPRLVLDL</sequence>